<protein>
    <submittedName>
        <fullName evidence="2">Glycosyltransferase, GT2 family</fullName>
    </submittedName>
</protein>
<dbReference type="STRING" id="435880.SAMN04487988_12219"/>
<dbReference type="CDD" id="cd00761">
    <property type="entry name" value="Glyco_tranf_GTA_type"/>
    <property type="match status" value="1"/>
</dbReference>
<dbReference type="InterPro" id="IPR050834">
    <property type="entry name" value="Glycosyltransf_2"/>
</dbReference>
<dbReference type="GO" id="GO:0016740">
    <property type="term" value="F:transferase activity"/>
    <property type="evidence" value="ECO:0007669"/>
    <property type="project" value="UniProtKB-KW"/>
</dbReference>
<dbReference type="InterPro" id="IPR001173">
    <property type="entry name" value="Glyco_trans_2-like"/>
</dbReference>
<keyword evidence="2" id="KW-0808">Transferase</keyword>
<name>A0A1I2XRD5_9BACT</name>
<sequence>MSFNPLRIGVIVPTYNRPIDIKKFVDEIIKQSYSNFQVYIIDDCGDFEINNLIPDQYFYERLDRNLGQASARNYGVSLCDSDILVFMDDDAWFLEKDALEKVVDYFNSDLSLGGLMFDINEPNRKWLHERHHLIDNQEIGEFIACGCAFRRSEFIKTSGFRDEFHSYGEETDLAMQLIKNGSKIKFGKKIKVFHNYNPGERSPQWLNRFKFNSVRNDLFIVLTRYPFIYVFPYFIGKTISHILFSVKYDKNLISSFFQIIKGVFSSILIFEFKKRSPLSISQFNYWLKVRF</sequence>
<dbReference type="InterPro" id="IPR029044">
    <property type="entry name" value="Nucleotide-diphossugar_trans"/>
</dbReference>
<evidence type="ECO:0000313" key="3">
    <source>
        <dbReference type="Proteomes" id="UP000199642"/>
    </source>
</evidence>
<dbReference type="PANTHER" id="PTHR43685">
    <property type="entry name" value="GLYCOSYLTRANSFERASE"/>
    <property type="match status" value="1"/>
</dbReference>
<accession>A0A1I2XRD5</accession>
<dbReference type="EMBL" id="FOPC01000022">
    <property type="protein sequence ID" value="SFH16068.1"/>
    <property type="molecule type" value="Genomic_DNA"/>
</dbReference>
<dbReference type="PANTHER" id="PTHR43685:SF2">
    <property type="entry name" value="GLYCOSYLTRANSFERASE 2-LIKE DOMAIN-CONTAINING PROTEIN"/>
    <property type="match status" value="1"/>
</dbReference>
<organism evidence="2 3">
    <name type="scientific">Algoriphagus hitonicola</name>
    <dbReference type="NCBI Taxonomy" id="435880"/>
    <lineage>
        <taxon>Bacteria</taxon>
        <taxon>Pseudomonadati</taxon>
        <taxon>Bacteroidota</taxon>
        <taxon>Cytophagia</taxon>
        <taxon>Cytophagales</taxon>
        <taxon>Cyclobacteriaceae</taxon>
        <taxon>Algoriphagus</taxon>
    </lineage>
</organism>
<evidence type="ECO:0000259" key="1">
    <source>
        <dbReference type="Pfam" id="PF00535"/>
    </source>
</evidence>
<dbReference type="Gene3D" id="3.90.550.10">
    <property type="entry name" value="Spore Coat Polysaccharide Biosynthesis Protein SpsA, Chain A"/>
    <property type="match status" value="1"/>
</dbReference>
<reference evidence="3" key="1">
    <citation type="submission" date="2016-10" db="EMBL/GenBank/DDBJ databases">
        <authorList>
            <person name="Varghese N."/>
            <person name="Submissions S."/>
        </authorList>
    </citation>
    <scope>NUCLEOTIDE SEQUENCE [LARGE SCALE GENOMIC DNA]</scope>
    <source>
        <strain evidence="3">DSM 19315</strain>
    </source>
</reference>
<dbReference type="SUPFAM" id="SSF53448">
    <property type="entry name" value="Nucleotide-diphospho-sugar transferases"/>
    <property type="match status" value="1"/>
</dbReference>
<proteinExistence type="predicted"/>
<feature type="domain" description="Glycosyltransferase 2-like" evidence="1">
    <location>
        <begin position="10"/>
        <end position="136"/>
    </location>
</feature>
<dbReference type="RefSeq" id="WP_177188531.1">
    <property type="nucleotide sequence ID" value="NZ_FOPC01000022.1"/>
</dbReference>
<keyword evidence="3" id="KW-1185">Reference proteome</keyword>
<dbReference type="Pfam" id="PF00535">
    <property type="entry name" value="Glycos_transf_2"/>
    <property type="match status" value="1"/>
</dbReference>
<evidence type="ECO:0000313" key="2">
    <source>
        <dbReference type="EMBL" id="SFH16068.1"/>
    </source>
</evidence>
<gene>
    <name evidence="2" type="ORF">SAMN04487988_12219</name>
</gene>
<dbReference type="Proteomes" id="UP000199642">
    <property type="component" value="Unassembled WGS sequence"/>
</dbReference>
<dbReference type="AlphaFoldDB" id="A0A1I2XRD5"/>